<sequence length="116" mass="13595">GSYYHSAHVFHRDISRDLVDYIRFDITQTLSKKRVFTGASINRIHVPCLGYTLKKGSLLFRHDIIFRVCDKYIFYLVYNSPKYTKIKGLNTDTDIMVHCGYIFIRYINVGGAHINR</sequence>
<feature type="non-terminal residue" evidence="1">
    <location>
        <position position="116"/>
    </location>
</feature>
<dbReference type="EMBL" id="JF811794">
    <property type="protein sequence ID" value="AET98962.1"/>
    <property type="molecule type" value="Genomic_RNA"/>
</dbReference>
<name>G9DAD0_9CLOS</name>
<organism evidence="1">
    <name type="scientific">Grapevine leafroll-associated virus 1</name>
    <dbReference type="NCBI Taxonomy" id="47985"/>
    <lineage>
        <taxon>Viruses</taxon>
        <taxon>Riboviria</taxon>
        <taxon>Orthornavirae</taxon>
        <taxon>Kitrinoviricota</taxon>
        <taxon>Alsuviricetes</taxon>
        <taxon>Martellivirales</taxon>
        <taxon>Closteroviridae</taxon>
        <taxon>Ampelovirus</taxon>
        <taxon>Ampelovirus univitis</taxon>
    </lineage>
</organism>
<protein>
    <submittedName>
        <fullName evidence="1">Coat protein diverged copy 2</fullName>
    </submittedName>
</protein>
<reference evidence="1" key="1">
    <citation type="journal article" date="2011" name="Phytopathology">
        <title>Grapevine leafroll-associated virus 1 Occurs as Genetically Diverse Populations.</title>
        <authorList>
            <person name="Alabi O.J."/>
            <person name="Al Rwahnih M."/>
            <person name="Karthikeyan G."/>
            <person name="Poojari S."/>
            <person name="Fuchs M."/>
            <person name="Rowhani A."/>
            <person name="Naidu R.A."/>
        </authorList>
    </citation>
    <scope>NUCLEOTIDE SEQUENCE</scope>
    <source>
        <strain evidence="1">CA11</strain>
    </source>
</reference>
<evidence type="ECO:0000313" key="1">
    <source>
        <dbReference type="EMBL" id="AET98962.1"/>
    </source>
</evidence>
<gene>
    <name evidence="1" type="primary">CPd2</name>
</gene>
<feature type="non-terminal residue" evidence="1">
    <location>
        <position position="1"/>
    </location>
</feature>
<keyword evidence="1" id="KW-0167">Capsid protein</keyword>
<dbReference type="GO" id="GO:0019028">
    <property type="term" value="C:viral capsid"/>
    <property type="evidence" value="ECO:0007669"/>
    <property type="project" value="UniProtKB-KW"/>
</dbReference>
<accession>G9DAD0</accession>
<proteinExistence type="predicted"/>
<keyword evidence="1" id="KW-0946">Virion</keyword>